<dbReference type="PATRIC" id="fig|104102.7.peg.274"/>
<evidence type="ECO:0000256" key="4">
    <source>
        <dbReference type="ARBA" id="ARBA00023163"/>
    </source>
</evidence>
<comment type="similarity">
    <text evidence="1">Belongs to the LysR transcriptional regulatory family.</text>
</comment>
<dbReference type="AlphaFoldDB" id="A0A094YY44"/>
<evidence type="ECO:0000313" key="7">
    <source>
        <dbReference type="Proteomes" id="UP000029448"/>
    </source>
</evidence>
<dbReference type="SUPFAM" id="SSF46785">
    <property type="entry name" value="Winged helix' DNA-binding domain"/>
    <property type="match status" value="1"/>
</dbReference>
<dbReference type="Gene3D" id="1.10.10.10">
    <property type="entry name" value="Winged helix-like DNA-binding domain superfamily/Winged helix DNA-binding domain"/>
    <property type="match status" value="1"/>
</dbReference>
<dbReference type="Pfam" id="PF03466">
    <property type="entry name" value="LysR_substrate"/>
    <property type="match status" value="1"/>
</dbReference>
<evidence type="ECO:0000259" key="5">
    <source>
        <dbReference type="PROSITE" id="PS50931"/>
    </source>
</evidence>
<dbReference type="Pfam" id="PF00126">
    <property type="entry name" value="HTH_1"/>
    <property type="match status" value="1"/>
</dbReference>
<sequence>MDQRYRIPPLAALNAFAAFARTGGIRRAAAELRVDHAAVSRHLRDLEQTLGITLRDRATGKLTLAGHTYYNQIAPLLEGLARATADIRQQTPHLTVTCVHGFAYHWLVPRLAAFRRNHPHIDLLLRPVDANTAFHGTGIETDSHADIFYARDDAPPAALRTLRSVAIARPPVFPVASPACVAAMGGQPTRLIDLLQAPLLQEEDDAEWRLWFNAQNVDISHVPSAGRLWQAHITLAAARAGEGIALGNAFLLGDDLETGRLVRILPTREPLRETPLGSYVLRATERAWEKQSLSIFRAWLLEQVAIQTVNAPA</sequence>
<keyword evidence="2" id="KW-0805">Transcription regulation</keyword>
<reference evidence="6 7" key="1">
    <citation type="submission" date="2014-06" db="EMBL/GenBank/DDBJ databases">
        <title>Functional and comparative genomic analyses of the Drosophila gut microbiota identify candidate symbiosis factors.</title>
        <authorList>
            <person name="Newell P.D."/>
            <person name="Chaston J.M."/>
            <person name="Douglas A.E."/>
        </authorList>
    </citation>
    <scope>NUCLEOTIDE SEQUENCE [LARGE SCALE GENOMIC DNA]</scope>
    <source>
        <strain evidence="6 7">DmCS_006</strain>
    </source>
</reference>
<protein>
    <recommendedName>
        <fullName evidence="5">HTH lysR-type domain-containing protein</fullName>
    </recommendedName>
</protein>
<gene>
    <name evidence="6" type="ORF">AtDm6_0274</name>
</gene>
<feature type="domain" description="HTH lysR-type" evidence="5">
    <location>
        <begin position="8"/>
        <end position="65"/>
    </location>
</feature>
<proteinExistence type="inferred from homology"/>
<dbReference type="InterPro" id="IPR000847">
    <property type="entry name" value="LysR_HTH_N"/>
</dbReference>
<keyword evidence="3" id="KW-0238">DNA-binding</keyword>
<evidence type="ECO:0000256" key="3">
    <source>
        <dbReference type="ARBA" id="ARBA00023125"/>
    </source>
</evidence>
<accession>A0A094YY44</accession>
<dbReference type="EMBL" id="JOKM01000012">
    <property type="protein sequence ID" value="KGB26282.1"/>
    <property type="molecule type" value="Genomic_DNA"/>
</dbReference>
<dbReference type="Gene3D" id="3.40.190.10">
    <property type="entry name" value="Periplasmic binding protein-like II"/>
    <property type="match status" value="2"/>
</dbReference>
<dbReference type="GO" id="GO:0003677">
    <property type="term" value="F:DNA binding"/>
    <property type="evidence" value="ECO:0007669"/>
    <property type="project" value="UniProtKB-KW"/>
</dbReference>
<dbReference type="PANTHER" id="PTHR30537">
    <property type="entry name" value="HTH-TYPE TRANSCRIPTIONAL REGULATOR"/>
    <property type="match status" value="1"/>
</dbReference>
<dbReference type="SUPFAM" id="SSF53850">
    <property type="entry name" value="Periplasmic binding protein-like II"/>
    <property type="match status" value="1"/>
</dbReference>
<evidence type="ECO:0000256" key="1">
    <source>
        <dbReference type="ARBA" id="ARBA00009437"/>
    </source>
</evidence>
<keyword evidence="7" id="KW-1185">Reference proteome</keyword>
<dbReference type="Proteomes" id="UP000029448">
    <property type="component" value="Unassembled WGS sequence"/>
</dbReference>
<dbReference type="InterPro" id="IPR036390">
    <property type="entry name" value="WH_DNA-bd_sf"/>
</dbReference>
<name>A0A094YY44_9PROT</name>
<dbReference type="RefSeq" id="WP_035377477.1">
    <property type="nucleotide sequence ID" value="NZ_JACAOJ010000014.1"/>
</dbReference>
<dbReference type="GeneID" id="89478610"/>
<dbReference type="PROSITE" id="PS50931">
    <property type="entry name" value="HTH_LYSR"/>
    <property type="match status" value="1"/>
</dbReference>
<dbReference type="PANTHER" id="PTHR30537:SF5">
    <property type="entry name" value="HTH-TYPE TRANSCRIPTIONAL ACTIVATOR TTDR-RELATED"/>
    <property type="match status" value="1"/>
</dbReference>
<dbReference type="STRING" id="104102.AtDm6_0274"/>
<keyword evidence="4" id="KW-0804">Transcription</keyword>
<dbReference type="InterPro" id="IPR058163">
    <property type="entry name" value="LysR-type_TF_proteobact-type"/>
</dbReference>
<organism evidence="6 7">
    <name type="scientific">Acetobacter tropicalis</name>
    <dbReference type="NCBI Taxonomy" id="104102"/>
    <lineage>
        <taxon>Bacteria</taxon>
        <taxon>Pseudomonadati</taxon>
        <taxon>Pseudomonadota</taxon>
        <taxon>Alphaproteobacteria</taxon>
        <taxon>Acetobacterales</taxon>
        <taxon>Acetobacteraceae</taxon>
        <taxon>Acetobacter</taxon>
    </lineage>
</organism>
<comment type="caution">
    <text evidence="6">The sequence shown here is derived from an EMBL/GenBank/DDBJ whole genome shotgun (WGS) entry which is preliminary data.</text>
</comment>
<dbReference type="GO" id="GO:0003700">
    <property type="term" value="F:DNA-binding transcription factor activity"/>
    <property type="evidence" value="ECO:0007669"/>
    <property type="project" value="InterPro"/>
</dbReference>
<evidence type="ECO:0000256" key="2">
    <source>
        <dbReference type="ARBA" id="ARBA00023015"/>
    </source>
</evidence>
<dbReference type="InterPro" id="IPR005119">
    <property type="entry name" value="LysR_subst-bd"/>
</dbReference>
<evidence type="ECO:0000313" key="6">
    <source>
        <dbReference type="EMBL" id="KGB26282.1"/>
    </source>
</evidence>
<dbReference type="InterPro" id="IPR036388">
    <property type="entry name" value="WH-like_DNA-bd_sf"/>
</dbReference>